<feature type="compositionally biased region" description="Pro residues" evidence="1">
    <location>
        <begin position="81"/>
        <end position="91"/>
    </location>
</feature>
<sequence length="91" mass="9016">MKKLVLASVSAIALLGAAACSDQTDTTTTQGVPETTTTEPAAPMPADPAAPPATDNTTTQGIAPSPDAGGDMQDDQLTPSEPAPMEPAPAQ</sequence>
<protein>
    <recommendedName>
        <fullName evidence="5">Lipoprotein</fullName>
    </recommendedName>
</protein>
<dbReference type="EMBL" id="JBFOCI010000001">
    <property type="protein sequence ID" value="MEW9804896.1"/>
    <property type="molecule type" value="Genomic_DNA"/>
</dbReference>
<accession>A0ABV3QV23</accession>
<dbReference type="RefSeq" id="WP_367721952.1">
    <property type="nucleotide sequence ID" value="NZ_JBFOCI010000001.1"/>
</dbReference>
<reference evidence="3 4" key="1">
    <citation type="submission" date="2024-06" db="EMBL/GenBank/DDBJ databases">
        <authorList>
            <person name="Tuo L."/>
        </authorList>
    </citation>
    <scope>NUCLEOTIDE SEQUENCE [LARGE SCALE GENOMIC DNA]</scope>
    <source>
        <strain evidence="3 4">ZMM04-5</strain>
    </source>
</reference>
<evidence type="ECO:0000313" key="3">
    <source>
        <dbReference type="EMBL" id="MEW9804896.1"/>
    </source>
</evidence>
<evidence type="ECO:0000256" key="1">
    <source>
        <dbReference type="SAM" id="MobiDB-lite"/>
    </source>
</evidence>
<evidence type="ECO:0000256" key="2">
    <source>
        <dbReference type="SAM" id="SignalP"/>
    </source>
</evidence>
<name>A0ABV3QV23_9HYPH</name>
<evidence type="ECO:0008006" key="5">
    <source>
        <dbReference type="Google" id="ProtNLM"/>
    </source>
</evidence>
<proteinExistence type="predicted"/>
<feature type="signal peptide" evidence="2">
    <location>
        <begin position="1"/>
        <end position="21"/>
    </location>
</feature>
<organism evidence="3 4">
    <name type="scientific">Mesorhizobium marinum</name>
    <dbReference type="NCBI Taxonomy" id="3228790"/>
    <lineage>
        <taxon>Bacteria</taxon>
        <taxon>Pseudomonadati</taxon>
        <taxon>Pseudomonadota</taxon>
        <taxon>Alphaproteobacteria</taxon>
        <taxon>Hyphomicrobiales</taxon>
        <taxon>Phyllobacteriaceae</taxon>
        <taxon>Mesorhizobium</taxon>
    </lineage>
</organism>
<keyword evidence="4" id="KW-1185">Reference proteome</keyword>
<feature type="compositionally biased region" description="Pro residues" evidence="1">
    <location>
        <begin position="42"/>
        <end position="51"/>
    </location>
</feature>
<comment type="caution">
    <text evidence="3">The sequence shown here is derived from an EMBL/GenBank/DDBJ whole genome shotgun (WGS) entry which is preliminary data.</text>
</comment>
<keyword evidence="2" id="KW-0732">Signal</keyword>
<dbReference type="Proteomes" id="UP001556196">
    <property type="component" value="Unassembled WGS sequence"/>
</dbReference>
<gene>
    <name evidence="3" type="ORF">ABUE31_02705</name>
</gene>
<feature type="region of interest" description="Disordered" evidence="1">
    <location>
        <begin position="18"/>
        <end position="91"/>
    </location>
</feature>
<feature type="compositionally biased region" description="Low complexity" evidence="1">
    <location>
        <begin position="18"/>
        <end position="41"/>
    </location>
</feature>
<evidence type="ECO:0000313" key="4">
    <source>
        <dbReference type="Proteomes" id="UP001556196"/>
    </source>
</evidence>
<dbReference type="PROSITE" id="PS51257">
    <property type="entry name" value="PROKAR_LIPOPROTEIN"/>
    <property type="match status" value="1"/>
</dbReference>
<feature type="chain" id="PRO_5045257190" description="Lipoprotein" evidence="2">
    <location>
        <begin position="22"/>
        <end position="91"/>
    </location>
</feature>